<dbReference type="GO" id="GO:0003964">
    <property type="term" value="F:RNA-directed DNA polymerase activity"/>
    <property type="evidence" value="ECO:0007669"/>
    <property type="project" value="TreeGrafter"/>
</dbReference>
<organism evidence="2 3">
    <name type="scientific">Solanum bulbocastanum</name>
    <name type="common">Wild potato</name>
    <dbReference type="NCBI Taxonomy" id="147425"/>
    <lineage>
        <taxon>Eukaryota</taxon>
        <taxon>Viridiplantae</taxon>
        <taxon>Streptophyta</taxon>
        <taxon>Embryophyta</taxon>
        <taxon>Tracheophyta</taxon>
        <taxon>Spermatophyta</taxon>
        <taxon>Magnoliopsida</taxon>
        <taxon>eudicotyledons</taxon>
        <taxon>Gunneridae</taxon>
        <taxon>Pentapetalae</taxon>
        <taxon>asterids</taxon>
        <taxon>lamiids</taxon>
        <taxon>Solanales</taxon>
        <taxon>Solanaceae</taxon>
        <taxon>Solanoideae</taxon>
        <taxon>Solaneae</taxon>
        <taxon>Solanum</taxon>
    </lineage>
</organism>
<dbReference type="InterPro" id="IPR024937">
    <property type="entry name" value="Domain_X"/>
</dbReference>
<dbReference type="CDD" id="cd01651">
    <property type="entry name" value="RT_G2_intron"/>
    <property type="match status" value="1"/>
</dbReference>
<sequence length="1232" mass="140978">MDRVNLKLELKMLRRTTLHFTSKTTLFSLPKLHLSTLSSSSSPFYQNPTKILSQSDIKNLVFSQYHHGKFHNLLQNVVALPSFLLTACHNLKPNDKNTLTLDSISTHFFSLHELSFHLSTNQFDVKVCCFTIPPSSVKGKPLVLPNLKLKVVIEAIRMVLESIYDDRFVTFCYGGRVNMGRHTAIRYLKNSVENPSWWFTVCLNTAKFENKHVDRLCRVMEEKISDEALIGLIKVLFESEIVSIQLGGCCLGRGFPQECGLSSILINMYFNSFDKEIQELRLKTSRENPRVDANDLAEGYQRNAFYKPLKIYAVRYLDEILVITSGTKMMTLDLKSRLVQILERDMEFAIDKVKTVIHSATSEKIEFLGMQLQAVKPSVLHPPMSQKAIRARKKYLRQKEVRALELRNAKESNRKKLGMKIFSHVFKKMKRANCFKTDFQIESEVNQIFDSWAEEVMQDVLESVDDRWEWHRMLSAGDFLSLKRIRDQLPRELVDAYDNFQEQVDRYLNPTKAKRMLEEQVKIAEEEEERKYSDQTVADLTKLCIKVEAPLEIVKKAVKLIGFTNHMGRPRPISLLMVLEDADIIKWYAGIGRRWLDFFCCCHNFRKLKIIVSYHLRFSCILTLAEKHESSKKEAIRHYTKDLKVSDVDGVEEMYFPTEREVKMMGDNDLIDPNPVDGSLGMALIRLASDEPSYCCAAHFCDRRDTIVYRIRLLQNLLNLDPFDRSKWVPGMGAIHENLNKRCIPLCSDHISELYLGRLTLQDTDCASLLHKTMVNYAKHQLLRKAEEFSRICSGSNNPFDWITVGGYATCRKDVCEDTIWPPCTTNHGYLEIDDMKTMRVCFLKATREAYWSTFNEGRITESTSSVLMESIDEAIDLATQGFTSVCPPRPTRWFVLKKLQDSCHICSAFIHAHRIARQLLLDYTGDNGDAAVVAESEVEEVSKEVSGKCQEFNARESRHVTFSMLKCLDECLNDMEKDGFLTEKVVLHVHDLLQDPKARRCPSIHPMLTNLSPAIQSDLECSANSILKTPGCTLYTKGSKLTSVWLIGNGLVRLKRSPFPVHCHVDSTYHRGSVLGLYEALVGKPYLCDMVTDFVALFVEIKLESIISVLASGNGVEELLWKECTIVVSKLLAPDIFKKFSMQEVVLLMKDHFSSQEVIETSHHSINFLLSGCLRVQSTEQLTECPAVLPCSILSESIPTENVHSRKLPVQECASWVKGKSNSFKEFIVFL</sequence>
<dbReference type="PANTHER" id="PTHR33642:SF4">
    <property type="entry name" value="COX1_OXI3 INTRON 1 PROTEIN-RELATED"/>
    <property type="match status" value="1"/>
</dbReference>
<reference evidence="2 3" key="1">
    <citation type="submission" date="2024-02" db="EMBL/GenBank/DDBJ databases">
        <title>de novo genome assembly of Solanum bulbocastanum strain 11H21.</title>
        <authorList>
            <person name="Hosaka A.J."/>
        </authorList>
    </citation>
    <scope>NUCLEOTIDE SEQUENCE [LARGE SCALE GENOMIC DNA]</scope>
    <source>
        <tissue evidence="2">Young leaves</tissue>
    </source>
</reference>
<dbReference type="InterPro" id="IPR018490">
    <property type="entry name" value="cNMP-bd_dom_sf"/>
</dbReference>
<dbReference type="Pfam" id="PF01348">
    <property type="entry name" value="Intron_maturas2"/>
    <property type="match status" value="1"/>
</dbReference>
<dbReference type="PANTHER" id="PTHR33642">
    <property type="entry name" value="COX1/OXI3 INTRON 1 PROTEIN-RELATED"/>
    <property type="match status" value="1"/>
</dbReference>
<protein>
    <recommendedName>
        <fullName evidence="1">Cyclic nucleotide-binding domain-containing protein</fullName>
    </recommendedName>
</protein>
<evidence type="ECO:0000259" key="1">
    <source>
        <dbReference type="PROSITE" id="PS50042"/>
    </source>
</evidence>
<dbReference type="AlphaFoldDB" id="A0AAN8YIB9"/>
<dbReference type="EMBL" id="JBANQN010000003">
    <property type="protein sequence ID" value="KAK6793422.1"/>
    <property type="molecule type" value="Genomic_DNA"/>
</dbReference>
<evidence type="ECO:0000313" key="2">
    <source>
        <dbReference type="EMBL" id="KAK6793422.1"/>
    </source>
</evidence>
<name>A0AAN8YIB9_SOLBU</name>
<dbReference type="Proteomes" id="UP001371456">
    <property type="component" value="Unassembled WGS sequence"/>
</dbReference>
<evidence type="ECO:0000313" key="3">
    <source>
        <dbReference type="Proteomes" id="UP001371456"/>
    </source>
</evidence>
<dbReference type="InterPro" id="IPR000595">
    <property type="entry name" value="cNMP-bd_dom"/>
</dbReference>
<dbReference type="PROSITE" id="PS50042">
    <property type="entry name" value="CNMP_BINDING_3"/>
    <property type="match status" value="1"/>
</dbReference>
<dbReference type="GO" id="GO:0005739">
    <property type="term" value="C:mitochondrion"/>
    <property type="evidence" value="ECO:0007669"/>
    <property type="project" value="TreeGrafter"/>
</dbReference>
<proteinExistence type="predicted"/>
<comment type="caution">
    <text evidence="2">The sequence shown here is derived from an EMBL/GenBank/DDBJ whole genome shotgun (WGS) entry which is preliminary data.</text>
</comment>
<dbReference type="GO" id="GO:0090615">
    <property type="term" value="P:mitochondrial mRNA processing"/>
    <property type="evidence" value="ECO:0007669"/>
    <property type="project" value="TreeGrafter"/>
</dbReference>
<dbReference type="SUPFAM" id="SSF51206">
    <property type="entry name" value="cAMP-binding domain-like"/>
    <property type="match status" value="1"/>
</dbReference>
<dbReference type="GO" id="GO:0006315">
    <property type="term" value="P:homing of group II introns"/>
    <property type="evidence" value="ECO:0007669"/>
    <property type="project" value="TreeGrafter"/>
</dbReference>
<accession>A0AAN8YIB9</accession>
<feature type="domain" description="Cyclic nucleotide-binding" evidence="1">
    <location>
        <begin position="1008"/>
        <end position="1086"/>
    </location>
</feature>
<gene>
    <name evidence="2" type="ORF">RDI58_006875</name>
</gene>
<keyword evidence="3" id="KW-1185">Reference proteome</keyword>